<accession>A0A8J5S569</accession>
<protein>
    <submittedName>
        <fullName evidence="2">Uncharacterized protein</fullName>
    </submittedName>
</protein>
<dbReference type="AlphaFoldDB" id="A0A8J5S569"/>
<dbReference type="OrthoDB" id="10469283at2759"/>
<sequence>MRFWRDGDVGSSGGGRDLNGGPPCGQVRVLVVGDSDFVPSVGQATSTQPQVHGHDEESDMNVFRDSIADALMSMRE</sequence>
<keyword evidence="3" id="KW-1185">Reference proteome</keyword>
<name>A0A8J5S569_ZIZPA</name>
<feature type="region of interest" description="Disordered" evidence="1">
    <location>
        <begin position="1"/>
        <end position="26"/>
    </location>
</feature>
<organism evidence="2 3">
    <name type="scientific">Zizania palustris</name>
    <name type="common">Northern wild rice</name>
    <dbReference type="NCBI Taxonomy" id="103762"/>
    <lineage>
        <taxon>Eukaryota</taxon>
        <taxon>Viridiplantae</taxon>
        <taxon>Streptophyta</taxon>
        <taxon>Embryophyta</taxon>
        <taxon>Tracheophyta</taxon>
        <taxon>Spermatophyta</taxon>
        <taxon>Magnoliopsida</taxon>
        <taxon>Liliopsida</taxon>
        <taxon>Poales</taxon>
        <taxon>Poaceae</taxon>
        <taxon>BOP clade</taxon>
        <taxon>Oryzoideae</taxon>
        <taxon>Oryzeae</taxon>
        <taxon>Zizaniinae</taxon>
        <taxon>Zizania</taxon>
    </lineage>
</organism>
<reference evidence="2" key="2">
    <citation type="submission" date="2021-02" db="EMBL/GenBank/DDBJ databases">
        <authorList>
            <person name="Kimball J.A."/>
            <person name="Haas M.W."/>
            <person name="Macchietto M."/>
            <person name="Kono T."/>
            <person name="Duquette J."/>
            <person name="Shao M."/>
        </authorList>
    </citation>
    <scope>NUCLEOTIDE SEQUENCE</scope>
    <source>
        <tissue evidence="2">Fresh leaf tissue</tissue>
    </source>
</reference>
<evidence type="ECO:0000313" key="3">
    <source>
        <dbReference type="Proteomes" id="UP000729402"/>
    </source>
</evidence>
<dbReference type="EMBL" id="JAAALK010000288">
    <property type="protein sequence ID" value="KAG8055420.1"/>
    <property type="molecule type" value="Genomic_DNA"/>
</dbReference>
<dbReference type="Proteomes" id="UP000729402">
    <property type="component" value="Unassembled WGS sequence"/>
</dbReference>
<proteinExistence type="predicted"/>
<comment type="caution">
    <text evidence="2">The sequence shown here is derived from an EMBL/GenBank/DDBJ whole genome shotgun (WGS) entry which is preliminary data.</text>
</comment>
<reference evidence="2" key="1">
    <citation type="journal article" date="2021" name="bioRxiv">
        <title>Whole Genome Assembly and Annotation of Northern Wild Rice, Zizania palustris L., Supports a Whole Genome Duplication in the Zizania Genus.</title>
        <authorList>
            <person name="Haas M."/>
            <person name="Kono T."/>
            <person name="Macchietto M."/>
            <person name="Millas R."/>
            <person name="McGilp L."/>
            <person name="Shao M."/>
            <person name="Duquette J."/>
            <person name="Hirsch C.N."/>
            <person name="Kimball J."/>
        </authorList>
    </citation>
    <scope>NUCLEOTIDE SEQUENCE</scope>
    <source>
        <tissue evidence="2">Fresh leaf tissue</tissue>
    </source>
</reference>
<evidence type="ECO:0000313" key="2">
    <source>
        <dbReference type="EMBL" id="KAG8055420.1"/>
    </source>
</evidence>
<gene>
    <name evidence="2" type="ORF">GUJ93_ZPchr0001g29631</name>
</gene>
<evidence type="ECO:0000256" key="1">
    <source>
        <dbReference type="SAM" id="MobiDB-lite"/>
    </source>
</evidence>